<dbReference type="AlphaFoldDB" id="A0A2S2PIP2"/>
<evidence type="ECO:0000256" key="1">
    <source>
        <dbReference type="SAM" id="SignalP"/>
    </source>
</evidence>
<feature type="chain" id="PRO_5015641087" evidence="1">
    <location>
        <begin position="38"/>
        <end position="162"/>
    </location>
</feature>
<feature type="signal peptide" evidence="1">
    <location>
        <begin position="1"/>
        <end position="37"/>
    </location>
</feature>
<accession>A0A2S2PIP2</accession>
<sequence>MNNPKGNNMQSKQLGFKMICLSFYLVIMMMEIGPCTSDENFTSIIRGNGVSKTVQTFPITDLWSFNGIPNYVYHKIRKNCSTVNHFIVNMSYNDTQLFKPPPLIAALAGMANKKGRGRLKGTRISINLTQPLTLVLCDDNTDLLEWGEFKFKLYDHVISAHY</sequence>
<protein>
    <submittedName>
        <fullName evidence="2">Uncharacterized protein</fullName>
    </submittedName>
</protein>
<reference evidence="2" key="1">
    <citation type="submission" date="2018-04" db="EMBL/GenBank/DDBJ databases">
        <title>Transcriptome of Schizaphis graminum biotype I.</title>
        <authorList>
            <person name="Scully E.D."/>
            <person name="Geib S.M."/>
            <person name="Palmer N.A."/>
            <person name="Koch K."/>
            <person name="Bradshaw J."/>
            <person name="Heng-Moss T."/>
            <person name="Sarath G."/>
        </authorList>
    </citation>
    <scope>NUCLEOTIDE SEQUENCE</scope>
</reference>
<dbReference type="EMBL" id="GGMR01016692">
    <property type="protein sequence ID" value="MBY29311.1"/>
    <property type="molecule type" value="Transcribed_RNA"/>
</dbReference>
<proteinExistence type="predicted"/>
<gene>
    <name evidence="2" type="ORF">g.10435</name>
</gene>
<evidence type="ECO:0000313" key="2">
    <source>
        <dbReference type="EMBL" id="MBY29311.1"/>
    </source>
</evidence>
<name>A0A2S2PIP2_SCHGA</name>
<organism evidence="2">
    <name type="scientific">Schizaphis graminum</name>
    <name type="common">Green bug aphid</name>
    <dbReference type="NCBI Taxonomy" id="13262"/>
    <lineage>
        <taxon>Eukaryota</taxon>
        <taxon>Metazoa</taxon>
        <taxon>Ecdysozoa</taxon>
        <taxon>Arthropoda</taxon>
        <taxon>Hexapoda</taxon>
        <taxon>Insecta</taxon>
        <taxon>Pterygota</taxon>
        <taxon>Neoptera</taxon>
        <taxon>Paraneoptera</taxon>
        <taxon>Hemiptera</taxon>
        <taxon>Sternorrhyncha</taxon>
        <taxon>Aphidomorpha</taxon>
        <taxon>Aphidoidea</taxon>
        <taxon>Aphididae</taxon>
        <taxon>Aphidini</taxon>
        <taxon>Schizaphis</taxon>
    </lineage>
</organism>
<keyword evidence="1" id="KW-0732">Signal</keyword>